<evidence type="ECO:0000313" key="3">
    <source>
        <dbReference type="EMBL" id="PSR74413.1"/>
    </source>
</evidence>
<dbReference type="GO" id="GO:0016491">
    <property type="term" value="F:oxidoreductase activity"/>
    <property type="evidence" value="ECO:0007669"/>
    <property type="project" value="UniProtKB-KW"/>
</dbReference>
<dbReference type="AlphaFoldDB" id="A0A2R6NPJ8"/>
<keyword evidence="1" id="KW-0560">Oxidoreductase</keyword>
<evidence type="ECO:0000313" key="4">
    <source>
        <dbReference type="Proteomes" id="UP000186601"/>
    </source>
</evidence>
<dbReference type="InterPro" id="IPR020471">
    <property type="entry name" value="AKR"/>
</dbReference>
<reference evidence="3 4" key="1">
    <citation type="submission" date="2018-02" db="EMBL/GenBank/DDBJ databases">
        <title>Genome sequence of the basidiomycete white-rot fungus Phlebia centrifuga.</title>
        <authorList>
            <person name="Granchi Z."/>
            <person name="Peng M."/>
            <person name="de Vries R.P."/>
            <person name="Hilden K."/>
            <person name="Makela M.R."/>
            <person name="Grigoriev I."/>
            <person name="Riley R."/>
        </authorList>
    </citation>
    <scope>NUCLEOTIDE SEQUENCE [LARGE SCALE GENOMIC DNA]</scope>
    <source>
        <strain evidence="3 4">FBCC195</strain>
    </source>
</reference>
<protein>
    <recommendedName>
        <fullName evidence="2">NADP-dependent oxidoreductase domain-containing protein</fullName>
    </recommendedName>
</protein>
<dbReference type="InterPro" id="IPR036812">
    <property type="entry name" value="NAD(P)_OxRdtase_dom_sf"/>
</dbReference>
<gene>
    <name evidence="3" type="ORF">PHLCEN_2v9825</name>
</gene>
<dbReference type="Gene3D" id="3.20.20.100">
    <property type="entry name" value="NADP-dependent oxidoreductase domain"/>
    <property type="match status" value="1"/>
</dbReference>
<dbReference type="OrthoDB" id="37537at2759"/>
<dbReference type="EMBL" id="MLYV02000989">
    <property type="protein sequence ID" value="PSR74413.1"/>
    <property type="molecule type" value="Genomic_DNA"/>
</dbReference>
<name>A0A2R6NPJ8_9APHY</name>
<dbReference type="SUPFAM" id="SSF51430">
    <property type="entry name" value="NAD(P)-linked oxidoreductase"/>
    <property type="match status" value="1"/>
</dbReference>
<evidence type="ECO:0000259" key="2">
    <source>
        <dbReference type="Pfam" id="PF00248"/>
    </source>
</evidence>
<sequence length="353" mass="38415">MSLPTRKIGNTDVTAIGFGAMGLGTISSYGPTTSMEERLALLDAVYESGCTNWDTADVYGECEDVLGTWFKRSGKRNEIFLATKFGFVFRETMGIDGSAEYVKAAFSKSLQRLGVDTIDLYYLHRPDPTVPIEITVGAMAEFVKAGKVKYLGLSECSAQTLRRAHAVHPISALQIEYSPFILDIEDEKVGLLKAARELGVAIVAYSPLGRGLLTGSIVRIFRFFHSGETDWLIIDLVIRNLLGTSQKVTSGAWSHENFPNILKIVEGLKAIGDRHGATSGQVSLAWLLAQGDVIPIPGTKKIKYLKENVGALKLQLAEKDIAEIRAIAEAADLPGERYPAIMMSVLFGDTPAL</sequence>
<dbReference type="Pfam" id="PF00248">
    <property type="entry name" value="Aldo_ket_red"/>
    <property type="match status" value="1"/>
</dbReference>
<dbReference type="PANTHER" id="PTHR43625">
    <property type="entry name" value="AFLATOXIN B1 ALDEHYDE REDUCTASE"/>
    <property type="match status" value="1"/>
</dbReference>
<evidence type="ECO:0000256" key="1">
    <source>
        <dbReference type="ARBA" id="ARBA00023002"/>
    </source>
</evidence>
<dbReference type="STRING" id="98765.A0A2R6NPJ8"/>
<proteinExistence type="predicted"/>
<feature type="domain" description="NADP-dependent oxidoreductase" evidence="2">
    <location>
        <begin position="16"/>
        <end position="328"/>
    </location>
</feature>
<dbReference type="PANTHER" id="PTHR43625:SF40">
    <property type="entry name" value="ALDO-KETO REDUCTASE YAKC [NADP(+)]"/>
    <property type="match status" value="1"/>
</dbReference>
<organism evidence="3 4">
    <name type="scientific">Hermanssonia centrifuga</name>
    <dbReference type="NCBI Taxonomy" id="98765"/>
    <lineage>
        <taxon>Eukaryota</taxon>
        <taxon>Fungi</taxon>
        <taxon>Dikarya</taxon>
        <taxon>Basidiomycota</taxon>
        <taxon>Agaricomycotina</taxon>
        <taxon>Agaricomycetes</taxon>
        <taxon>Polyporales</taxon>
        <taxon>Meruliaceae</taxon>
        <taxon>Hermanssonia</taxon>
    </lineage>
</organism>
<keyword evidence="4" id="KW-1185">Reference proteome</keyword>
<comment type="caution">
    <text evidence="3">The sequence shown here is derived from an EMBL/GenBank/DDBJ whole genome shotgun (WGS) entry which is preliminary data.</text>
</comment>
<dbReference type="InterPro" id="IPR050791">
    <property type="entry name" value="Aldo-Keto_reductase"/>
</dbReference>
<dbReference type="InterPro" id="IPR023210">
    <property type="entry name" value="NADP_OxRdtase_dom"/>
</dbReference>
<accession>A0A2R6NPJ8</accession>
<dbReference type="GO" id="GO:0005737">
    <property type="term" value="C:cytoplasm"/>
    <property type="evidence" value="ECO:0007669"/>
    <property type="project" value="TreeGrafter"/>
</dbReference>
<dbReference type="Proteomes" id="UP000186601">
    <property type="component" value="Unassembled WGS sequence"/>
</dbReference>
<dbReference type="PRINTS" id="PR00069">
    <property type="entry name" value="ALDKETRDTASE"/>
</dbReference>